<dbReference type="Pfam" id="PF09481">
    <property type="entry name" value="CRISPR_Cse1"/>
    <property type="match status" value="1"/>
</dbReference>
<evidence type="ECO:0000313" key="3">
    <source>
        <dbReference type="Proteomes" id="UP000198280"/>
    </source>
</evidence>
<accession>A0A239LR56</accession>
<name>A0A239LR56_9ACTN</name>
<dbReference type="Gene3D" id="1.10.132.100">
    <property type="match status" value="1"/>
</dbReference>
<dbReference type="EMBL" id="FZOF01000021">
    <property type="protein sequence ID" value="SNT32951.1"/>
    <property type="molecule type" value="Genomic_DNA"/>
</dbReference>
<organism evidence="2 3">
    <name type="scientific">Actinacidiphila glaucinigra</name>
    <dbReference type="NCBI Taxonomy" id="235986"/>
    <lineage>
        <taxon>Bacteria</taxon>
        <taxon>Bacillati</taxon>
        <taxon>Actinomycetota</taxon>
        <taxon>Actinomycetes</taxon>
        <taxon>Kitasatosporales</taxon>
        <taxon>Streptomycetaceae</taxon>
        <taxon>Actinacidiphila</taxon>
    </lineage>
</organism>
<evidence type="ECO:0000256" key="1">
    <source>
        <dbReference type="SAM" id="MobiDB-lite"/>
    </source>
</evidence>
<reference evidence="2 3" key="1">
    <citation type="submission" date="2017-06" db="EMBL/GenBank/DDBJ databases">
        <authorList>
            <person name="Kim H.J."/>
            <person name="Triplett B.A."/>
        </authorList>
    </citation>
    <scope>NUCLEOTIDE SEQUENCE [LARGE SCALE GENOMIC DNA]</scope>
    <source>
        <strain evidence="2 3">CGMCC 4.1858</strain>
    </source>
</reference>
<keyword evidence="3" id="KW-1185">Reference proteome</keyword>
<dbReference type="AlphaFoldDB" id="A0A239LR56"/>
<feature type="region of interest" description="Disordered" evidence="1">
    <location>
        <begin position="547"/>
        <end position="576"/>
    </location>
</feature>
<dbReference type="NCBIfam" id="TIGR02547">
    <property type="entry name" value="casA_cse1"/>
    <property type="match status" value="1"/>
</dbReference>
<feature type="region of interest" description="Disordered" evidence="1">
    <location>
        <begin position="227"/>
        <end position="249"/>
    </location>
</feature>
<gene>
    <name evidence="2" type="ORF">SAMN05216252_12111</name>
</gene>
<proteinExistence type="predicted"/>
<sequence>MSDEQGGGPDGGLSFDLTSRPWLPVQLITGEEDLLSLREVFARADGIRRLAGDLPTQDFALSRLLLAILHDAVDGPQDTDVWAELWENRDAFADVPDYLDRYRDRFDLLHPHTPFFQSAGLHTASGEVFSLNRIVADVPNGDPFFTTRFPRVQRLSFAEAARWVVHAQAYDTSGIKTGVVGDPRVKGGKAYPQGVAWAGNLGGVLAEGTTLRESLLLNLIAADHQPGEATDRPAWRRPPPGPGAADDLAARPAGLRDLYTWQSRRMLLHADASGVHGVVLTYGDPLAVQNMQHIEPMTGWRRSQAQEKKLGKQPVYMPREHDPARAAWRGLEALITPRDPDTARRGEPASGLRPGIVDWIARLQAERILPRGRHIRVRTFGAVYGTQQSVIDEITSDTVSLAVLLLSDTDRALGQTAVDAVADADRAVLALGDLAFDLARAAGSESESGKQTARDAAYAALDGPYRLWLDAIGEGDDPQQLRTAWQCTARRIVARLADDVINTAGETAWQGRLVSSAKGQTWLNADLADLWFRSRLNKALPLAADSAAGAVPAQKAPTSDTAGSLDAALSPQKVTT</sequence>
<evidence type="ECO:0000313" key="2">
    <source>
        <dbReference type="EMBL" id="SNT32951.1"/>
    </source>
</evidence>
<dbReference type="CDD" id="cd09729">
    <property type="entry name" value="Cse1_I-E"/>
    <property type="match status" value="1"/>
</dbReference>
<dbReference type="Proteomes" id="UP000198280">
    <property type="component" value="Unassembled WGS sequence"/>
</dbReference>
<protein>
    <submittedName>
        <fullName evidence="2">CRISPR-associated protein, Cse1 family</fullName>
    </submittedName>
</protein>
<dbReference type="InterPro" id="IPR013381">
    <property type="entry name" value="CRISPR-assoc_prot_Cse1"/>
</dbReference>